<protein>
    <submittedName>
        <fullName evidence="6">TetR family transcriptional regulator</fullName>
    </submittedName>
</protein>
<gene>
    <name evidence="6" type="ORF">RM590_14955</name>
</gene>
<evidence type="ECO:0000256" key="3">
    <source>
        <dbReference type="ARBA" id="ARBA00023163"/>
    </source>
</evidence>
<dbReference type="PANTHER" id="PTHR47506:SF6">
    <property type="entry name" value="HTH-TYPE TRANSCRIPTIONAL REPRESSOR NEMR"/>
    <property type="match status" value="1"/>
</dbReference>
<dbReference type="SUPFAM" id="SSF48498">
    <property type="entry name" value="Tetracyclin repressor-like, C-terminal domain"/>
    <property type="match status" value="1"/>
</dbReference>
<dbReference type="InterPro" id="IPR001647">
    <property type="entry name" value="HTH_TetR"/>
</dbReference>
<keyword evidence="1" id="KW-0805">Transcription regulation</keyword>
<dbReference type="PROSITE" id="PS50977">
    <property type="entry name" value="HTH_TETR_2"/>
    <property type="match status" value="1"/>
</dbReference>
<dbReference type="InterPro" id="IPR041583">
    <property type="entry name" value="TetR_C_31"/>
</dbReference>
<dbReference type="EMBL" id="JAVREL010000007">
    <property type="protein sequence ID" value="MDT0343904.1"/>
    <property type="molecule type" value="Genomic_DNA"/>
</dbReference>
<evidence type="ECO:0000256" key="4">
    <source>
        <dbReference type="PROSITE-ProRule" id="PRU00335"/>
    </source>
</evidence>
<dbReference type="InterPro" id="IPR009057">
    <property type="entry name" value="Homeodomain-like_sf"/>
</dbReference>
<evidence type="ECO:0000259" key="5">
    <source>
        <dbReference type="PROSITE" id="PS50977"/>
    </source>
</evidence>
<evidence type="ECO:0000313" key="7">
    <source>
        <dbReference type="Proteomes" id="UP001183246"/>
    </source>
</evidence>
<evidence type="ECO:0000256" key="2">
    <source>
        <dbReference type="ARBA" id="ARBA00023125"/>
    </source>
</evidence>
<accession>A0ABU2MS30</accession>
<sequence>MKSRRTEPGRRDRLIDITIDLIAEIGVAGLSHRKIAARADVPLGTLTYHFGGMDGLLYEAFTRFANSIADTFTARLGAAADAEQAQAAVLDLIHSESGRQSNRDLVIVFELYTLAARDPKFRRITSTWMRRSREDLERHFSPRAARQLDALIEGAAIHRALDPEPADRELMRDAVAKIVARG</sequence>
<evidence type="ECO:0000313" key="6">
    <source>
        <dbReference type="EMBL" id="MDT0343904.1"/>
    </source>
</evidence>
<dbReference type="InterPro" id="IPR036271">
    <property type="entry name" value="Tet_transcr_reg_TetR-rel_C_sf"/>
</dbReference>
<keyword evidence="3" id="KW-0804">Transcription</keyword>
<proteinExistence type="predicted"/>
<dbReference type="Pfam" id="PF00440">
    <property type="entry name" value="TetR_N"/>
    <property type="match status" value="1"/>
</dbReference>
<dbReference type="Pfam" id="PF17940">
    <property type="entry name" value="TetR_C_31"/>
    <property type="match status" value="1"/>
</dbReference>
<dbReference type="PANTHER" id="PTHR47506">
    <property type="entry name" value="TRANSCRIPTIONAL REGULATORY PROTEIN"/>
    <property type="match status" value="1"/>
</dbReference>
<reference evidence="7" key="1">
    <citation type="submission" date="2023-07" db="EMBL/GenBank/DDBJ databases">
        <title>30 novel species of actinomycetes from the DSMZ collection.</title>
        <authorList>
            <person name="Nouioui I."/>
        </authorList>
    </citation>
    <scope>NUCLEOTIDE SEQUENCE [LARGE SCALE GENOMIC DNA]</scope>
    <source>
        <strain evidence="7">DSM 44938</strain>
    </source>
</reference>
<dbReference type="SUPFAM" id="SSF46689">
    <property type="entry name" value="Homeodomain-like"/>
    <property type="match status" value="1"/>
</dbReference>
<evidence type="ECO:0000256" key="1">
    <source>
        <dbReference type="ARBA" id="ARBA00023015"/>
    </source>
</evidence>
<feature type="DNA-binding region" description="H-T-H motif" evidence="4">
    <location>
        <begin position="31"/>
        <end position="50"/>
    </location>
</feature>
<keyword evidence="2 4" id="KW-0238">DNA-binding</keyword>
<dbReference type="Gene3D" id="1.10.357.10">
    <property type="entry name" value="Tetracycline Repressor, domain 2"/>
    <property type="match status" value="1"/>
</dbReference>
<name>A0ABU2MS30_9ACTN</name>
<dbReference type="Proteomes" id="UP001183246">
    <property type="component" value="Unassembled WGS sequence"/>
</dbReference>
<comment type="caution">
    <text evidence="6">The sequence shown here is derived from an EMBL/GenBank/DDBJ whole genome shotgun (WGS) entry which is preliminary data.</text>
</comment>
<dbReference type="RefSeq" id="WP_311705025.1">
    <property type="nucleotide sequence ID" value="NZ_JAVREL010000007.1"/>
</dbReference>
<keyword evidence="7" id="KW-1185">Reference proteome</keyword>
<feature type="domain" description="HTH tetR-type" evidence="5">
    <location>
        <begin position="8"/>
        <end position="68"/>
    </location>
</feature>
<organism evidence="6 7">
    <name type="scientific">Streptomyces litchfieldiae</name>
    <dbReference type="NCBI Taxonomy" id="3075543"/>
    <lineage>
        <taxon>Bacteria</taxon>
        <taxon>Bacillati</taxon>
        <taxon>Actinomycetota</taxon>
        <taxon>Actinomycetes</taxon>
        <taxon>Kitasatosporales</taxon>
        <taxon>Streptomycetaceae</taxon>
        <taxon>Streptomyces</taxon>
    </lineage>
</organism>